<protein>
    <recommendedName>
        <fullName evidence="7">SAM domain-containing protein</fullName>
    </recommendedName>
</protein>
<comment type="caution">
    <text evidence="8">The sequence shown here is derived from an EMBL/GenBank/DDBJ whole genome shotgun (WGS) entry which is preliminary data.</text>
</comment>
<sequence length="450" mass="50329">MASAIHAGLSMQLIVVHRSVHDVGRRNPAQFGLAERMGAATMLSTSPYCIGKSNSAICSSDSMRQCCRGFAWAATSSLRLANQRRIVRGRFFRNITTFQTPRRQVLGFERHSTRAGIKKKVKKAVDGFGVRLQNANTPEFPDRISQLAVSLPLGLASFQALYLVCWVANLRGLLPGSGIFFAAADQIVGFIMLFNSGVGWYAMNHSVGGVSELPLKLTRKLKLGGPGFLDMVFSLALSFVPFANLFLWFRFASKQQHLPAKAKAAIAANAFMYEGPRFFSLLLILSGGLRVFLQVFTMCNTATVFGALHRSFEEARIKNEEVLMEVSRVKQIARKKAQDQKPKEKQTSAEEKERIDRLRELEEFDMLLAQRPSRSDSAFSAKVKDWSVGETMEWLGQQGLARYATTFAENSIDGELLLQLTNDDLRDELKIQSFGDRKKLCLLIQKLKER</sequence>
<keyword evidence="3" id="KW-0677">Repeat</keyword>
<dbReference type="InterPro" id="IPR001660">
    <property type="entry name" value="SAM"/>
</dbReference>
<evidence type="ECO:0000313" key="9">
    <source>
        <dbReference type="Proteomes" id="UP000822688"/>
    </source>
</evidence>
<dbReference type="GO" id="GO:0005737">
    <property type="term" value="C:cytoplasm"/>
    <property type="evidence" value="ECO:0007669"/>
    <property type="project" value="UniProtKB-SubCell"/>
</dbReference>
<feature type="transmembrane region" description="Helical" evidence="6">
    <location>
        <begin position="147"/>
        <end position="167"/>
    </location>
</feature>
<feature type="transmembrane region" description="Helical" evidence="6">
    <location>
        <begin position="179"/>
        <end position="203"/>
    </location>
</feature>
<keyword evidence="2" id="KW-0963">Cytoplasm</keyword>
<comment type="subcellular location">
    <subcellularLocation>
        <location evidence="1">Cytoplasm</location>
    </subcellularLocation>
</comment>
<evidence type="ECO:0000256" key="6">
    <source>
        <dbReference type="SAM" id="Phobius"/>
    </source>
</evidence>
<accession>A0A8T0I2L9</accession>
<dbReference type="Proteomes" id="UP000822688">
    <property type="component" value="Chromosome 5"/>
</dbReference>
<proteinExistence type="predicted"/>
<evidence type="ECO:0000256" key="5">
    <source>
        <dbReference type="SAM" id="MobiDB-lite"/>
    </source>
</evidence>
<name>A0A8T0I2L9_CERPU</name>
<dbReference type="PANTHER" id="PTHR22998">
    <property type="entry name" value="SARM1"/>
    <property type="match status" value="1"/>
</dbReference>
<keyword evidence="6" id="KW-0812">Transmembrane</keyword>
<feature type="domain" description="SAM" evidence="7">
    <location>
        <begin position="386"/>
        <end position="450"/>
    </location>
</feature>
<organism evidence="8 9">
    <name type="scientific">Ceratodon purpureus</name>
    <name type="common">Fire moss</name>
    <name type="synonym">Dicranum purpureum</name>
    <dbReference type="NCBI Taxonomy" id="3225"/>
    <lineage>
        <taxon>Eukaryota</taxon>
        <taxon>Viridiplantae</taxon>
        <taxon>Streptophyta</taxon>
        <taxon>Embryophyta</taxon>
        <taxon>Bryophyta</taxon>
        <taxon>Bryophytina</taxon>
        <taxon>Bryopsida</taxon>
        <taxon>Dicranidae</taxon>
        <taxon>Pseudoditrichales</taxon>
        <taxon>Ditrichaceae</taxon>
        <taxon>Ceratodon</taxon>
    </lineage>
</organism>
<feature type="compositionally biased region" description="Basic and acidic residues" evidence="5">
    <location>
        <begin position="336"/>
        <end position="353"/>
    </location>
</feature>
<dbReference type="PANTHER" id="PTHR22998:SF1">
    <property type="entry name" value="NAD(+) HYDROLASE SARM1"/>
    <property type="match status" value="1"/>
</dbReference>
<gene>
    <name evidence="8" type="ORF">KC19_5G173800</name>
</gene>
<keyword evidence="4" id="KW-0378">Hydrolase</keyword>
<dbReference type="InterPro" id="IPR013761">
    <property type="entry name" value="SAM/pointed_sf"/>
</dbReference>
<dbReference type="InterPro" id="IPR039184">
    <property type="entry name" value="SARM1"/>
</dbReference>
<dbReference type="EMBL" id="CM026425">
    <property type="protein sequence ID" value="KAG0577692.1"/>
    <property type="molecule type" value="Genomic_DNA"/>
</dbReference>
<evidence type="ECO:0000256" key="3">
    <source>
        <dbReference type="ARBA" id="ARBA00022737"/>
    </source>
</evidence>
<dbReference type="GO" id="GO:0034128">
    <property type="term" value="P:negative regulation of MyD88-independent toll-like receptor signaling pathway"/>
    <property type="evidence" value="ECO:0007669"/>
    <property type="project" value="InterPro"/>
</dbReference>
<feature type="transmembrane region" description="Helical" evidence="6">
    <location>
        <begin position="231"/>
        <end position="252"/>
    </location>
</feature>
<reference evidence="8" key="1">
    <citation type="submission" date="2020-06" db="EMBL/GenBank/DDBJ databases">
        <title>WGS assembly of Ceratodon purpureus strain R40.</title>
        <authorList>
            <person name="Carey S.B."/>
            <person name="Jenkins J."/>
            <person name="Shu S."/>
            <person name="Lovell J.T."/>
            <person name="Sreedasyam A."/>
            <person name="Maumus F."/>
            <person name="Tiley G.P."/>
            <person name="Fernandez-Pozo N."/>
            <person name="Barry K."/>
            <person name="Chen C."/>
            <person name="Wang M."/>
            <person name="Lipzen A."/>
            <person name="Daum C."/>
            <person name="Saski C.A."/>
            <person name="Payton A.C."/>
            <person name="Mcbreen J.C."/>
            <person name="Conrad R.E."/>
            <person name="Kollar L.M."/>
            <person name="Olsson S."/>
            <person name="Huttunen S."/>
            <person name="Landis J.B."/>
            <person name="Wickett N.J."/>
            <person name="Johnson M.G."/>
            <person name="Rensing S.A."/>
            <person name="Grimwood J."/>
            <person name="Schmutz J."/>
            <person name="Mcdaniel S.F."/>
        </authorList>
    </citation>
    <scope>NUCLEOTIDE SEQUENCE</scope>
    <source>
        <strain evidence="8">R40</strain>
    </source>
</reference>
<keyword evidence="6" id="KW-1133">Transmembrane helix</keyword>
<dbReference type="GO" id="GO:0035591">
    <property type="term" value="F:signaling adaptor activity"/>
    <property type="evidence" value="ECO:0007669"/>
    <property type="project" value="InterPro"/>
</dbReference>
<evidence type="ECO:0000259" key="7">
    <source>
        <dbReference type="PROSITE" id="PS50105"/>
    </source>
</evidence>
<feature type="transmembrane region" description="Helical" evidence="6">
    <location>
        <begin position="264"/>
        <end position="285"/>
    </location>
</feature>
<dbReference type="Pfam" id="PF00536">
    <property type="entry name" value="SAM_1"/>
    <property type="match status" value="1"/>
</dbReference>
<keyword evidence="6" id="KW-0472">Membrane</keyword>
<evidence type="ECO:0000313" key="8">
    <source>
        <dbReference type="EMBL" id="KAG0577692.1"/>
    </source>
</evidence>
<evidence type="ECO:0000256" key="1">
    <source>
        <dbReference type="ARBA" id="ARBA00004496"/>
    </source>
</evidence>
<keyword evidence="9" id="KW-1185">Reference proteome</keyword>
<dbReference type="GO" id="GO:0048678">
    <property type="term" value="P:response to axon injury"/>
    <property type="evidence" value="ECO:0007669"/>
    <property type="project" value="InterPro"/>
</dbReference>
<dbReference type="GO" id="GO:0003953">
    <property type="term" value="F:NAD+ nucleosidase activity"/>
    <property type="evidence" value="ECO:0007669"/>
    <property type="project" value="InterPro"/>
</dbReference>
<feature type="region of interest" description="Disordered" evidence="5">
    <location>
        <begin position="334"/>
        <end position="353"/>
    </location>
</feature>
<evidence type="ECO:0000256" key="4">
    <source>
        <dbReference type="ARBA" id="ARBA00022801"/>
    </source>
</evidence>
<dbReference type="SUPFAM" id="SSF47769">
    <property type="entry name" value="SAM/Pointed domain"/>
    <property type="match status" value="1"/>
</dbReference>
<dbReference type="AlphaFoldDB" id="A0A8T0I2L9"/>
<dbReference type="Gene3D" id="1.10.150.50">
    <property type="entry name" value="Transcription Factor, Ets-1"/>
    <property type="match status" value="1"/>
</dbReference>
<dbReference type="SMART" id="SM00454">
    <property type="entry name" value="SAM"/>
    <property type="match status" value="1"/>
</dbReference>
<dbReference type="PROSITE" id="PS50105">
    <property type="entry name" value="SAM_DOMAIN"/>
    <property type="match status" value="1"/>
</dbReference>
<evidence type="ECO:0000256" key="2">
    <source>
        <dbReference type="ARBA" id="ARBA00022490"/>
    </source>
</evidence>